<dbReference type="OrthoDB" id="9815928at2"/>
<protein>
    <submittedName>
        <fullName evidence="2">Peptidoglycan endopeptidase</fullName>
    </submittedName>
</protein>
<feature type="chain" id="PRO_5020930330" evidence="1">
    <location>
        <begin position="40"/>
        <end position="489"/>
    </location>
</feature>
<dbReference type="Proteomes" id="UP000295075">
    <property type="component" value="Unassembled WGS sequence"/>
</dbReference>
<keyword evidence="3" id="KW-1185">Reference proteome</keyword>
<dbReference type="Gene3D" id="2.120.10.70">
    <property type="entry name" value="Fucose-specific lectin"/>
    <property type="match status" value="1"/>
</dbReference>
<dbReference type="PROSITE" id="PS51318">
    <property type="entry name" value="TAT"/>
    <property type="match status" value="1"/>
</dbReference>
<dbReference type="SUPFAM" id="SSF89372">
    <property type="entry name" value="Fucose-specific lectin"/>
    <property type="match status" value="1"/>
</dbReference>
<comment type="caution">
    <text evidence="2">The sequence shown here is derived from an EMBL/GenBank/DDBJ whole genome shotgun (WGS) entry which is preliminary data.</text>
</comment>
<organism evidence="2 3">
    <name type="scientific">Kribbella albertanoniae</name>
    <dbReference type="NCBI Taxonomy" id="1266829"/>
    <lineage>
        <taxon>Bacteria</taxon>
        <taxon>Bacillati</taxon>
        <taxon>Actinomycetota</taxon>
        <taxon>Actinomycetes</taxon>
        <taxon>Propionibacteriales</taxon>
        <taxon>Kribbellaceae</taxon>
        <taxon>Kribbella</taxon>
    </lineage>
</organism>
<dbReference type="Gene3D" id="3.90.1720.10">
    <property type="entry name" value="endopeptidase domain like (from Nostoc punctiforme)"/>
    <property type="match status" value="1"/>
</dbReference>
<name>A0A4V2XN74_9ACTN</name>
<dbReference type="EMBL" id="SMKA01000287">
    <property type="protein sequence ID" value="TDC17046.1"/>
    <property type="molecule type" value="Genomic_DNA"/>
</dbReference>
<evidence type="ECO:0000256" key="1">
    <source>
        <dbReference type="SAM" id="SignalP"/>
    </source>
</evidence>
<evidence type="ECO:0000313" key="2">
    <source>
        <dbReference type="EMBL" id="TDC17046.1"/>
    </source>
</evidence>
<dbReference type="RefSeq" id="WP_132414558.1">
    <property type="nucleotide sequence ID" value="NZ_SMKA01000287.1"/>
</dbReference>
<dbReference type="InterPro" id="IPR038765">
    <property type="entry name" value="Papain-like_cys_pep_sf"/>
</dbReference>
<accession>A0A4V2XN74</accession>
<keyword evidence="1" id="KW-0732">Signal</keyword>
<dbReference type="SUPFAM" id="SSF54001">
    <property type="entry name" value="Cysteine proteinases"/>
    <property type="match status" value="1"/>
</dbReference>
<gene>
    <name evidence="2" type="ORF">E1261_37805</name>
</gene>
<dbReference type="AlphaFoldDB" id="A0A4V2XN74"/>
<sequence length="489" mass="50929">MNNSATNLAPIRRRLISSAAVVTALVTTAFAMTPLTASAAPHRAALSTPTPTPGVAEGGIGVLYNCDTYDSNKPMTRSAALVRAQSWIDARVPYSQAACHTNGYGSYRTDCSGFVSMAWGLLRSYTTAEMYMVSHTIARADLQPGDALNRPNDHVALFLRWADAARTQPVVREQAGPDGAPTREVTWPASKANTYTPIRYNNIQDDTPPAPTTGRFWHNVRWSDGTWSGANVADNNTGIAQVVEAGSPAGDLHVVTLSGGKVHHNVRWANGTWNGANIVDGNGNISRVAAATTPNGDLHVLTVVGGKLYHNVRWADGTWSGAGLADNSGAITDVAAADSPVGDLHVLTVAGGKTYHNVRWANGSWNGANLADGNGSIARVAAATTPNGDLHVLTQASGKLYHNARWSDGSWSGAGLADNSSGITEIAAAGSPAGDLHVLTVAGGKAFHNVRWANGSWNGANVADGNGGILTIGAATTPNGDMHLATIRP</sequence>
<feature type="signal peptide" evidence="1">
    <location>
        <begin position="1"/>
        <end position="39"/>
    </location>
</feature>
<reference evidence="2 3" key="1">
    <citation type="submission" date="2019-03" db="EMBL/GenBank/DDBJ databases">
        <title>Draft genome sequences of novel Actinobacteria.</title>
        <authorList>
            <person name="Sahin N."/>
            <person name="Ay H."/>
            <person name="Saygin H."/>
        </authorList>
    </citation>
    <scope>NUCLEOTIDE SEQUENCE [LARGE SCALE GENOMIC DNA]</scope>
    <source>
        <strain evidence="2 3">JCM 30547</strain>
    </source>
</reference>
<dbReference type="InterPro" id="IPR006311">
    <property type="entry name" value="TAT_signal"/>
</dbReference>
<evidence type="ECO:0000313" key="3">
    <source>
        <dbReference type="Proteomes" id="UP000295075"/>
    </source>
</evidence>
<proteinExistence type="predicted"/>